<proteinExistence type="predicted"/>
<feature type="chain" id="PRO_5031197152" evidence="1">
    <location>
        <begin position="26"/>
        <end position="334"/>
    </location>
</feature>
<reference evidence="2 3" key="1">
    <citation type="submission" date="2019-10" db="EMBL/GenBank/DDBJ databases">
        <title>Draft whole-genome sequence of the purple nonsulfur photosynthetic bacterium Roseospira navarrensis DSM 15114.</title>
        <authorList>
            <person name="Kyndt J.A."/>
            <person name="Meyer T.E."/>
        </authorList>
    </citation>
    <scope>NUCLEOTIDE SEQUENCE [LARGE SCALE GENOMIC DNA]</scope>
    <source>
        <strain evidence="2 3">DSM 15114</strain>
    </source>
</reference>
<comment type="caution">
    <text evidence="2">The sequence shown here is derived from an EMBL/GenBank/DDBJ whole genome shotgun (WGS) entry which is preliminary data.</text>
</comment>
<feature type="signal peptide" evidence="1">
    <location>
        <begin position="1"/>
        <end position="25"/>
    </location>
</feature>
<name>A0A7X1ZCH9_9PROT</name>
<dbReference type="OrthoDB" id="7330695at2"/>
<sequence>MTIMKTTWFTGAAMAAALVVGPALAANPIYTGGQSGSYFGSFGPLLLDVLKKEFFDYELKTSAGSGENIEQVLSNPQAIGMTQTDVLAFKSAQNPAIADKISIIRNDVTNECLYAVTTEANQDRLTNWGAVAGYARRVRFALGPQDSGSAQTFQLLQSFDERLAEASKVSYLDSTDAAIDAVINGQADVAFFVQFPDPSNARFERLNDAKMVFVPVVDRNILRQRFADGERAYVPLEVKVTSAGLLNWQGVEKIVTACTPLAYITGNPDMLPEGSTERLDQEEMIKIVREVPVSELQPQAGWFQSMLDDLAQVSEQGLEKALQAVDDARESIAQ</sequence>
<organism evidence="2 3">
    <name type="scientific">Roseospira navarrensis</name>
    <dbReference type="NCBI Taxonomy" id="140058"/>
    <lineage>
        <taxon>Bacteria</taxon>
        <taxon>Pseudomonadati</taxon>
        <taxon>Pseudomonadota</taxon>
        <taxon>Alphaproteobacteria</taxon>
        <taxon>Rhodospirillales</taxon>
        <taxon>Rhodospirillaceae</taxon>
        <taxon>Roseospira</taxon>
    </lineage>
</organism>
<accession>A0A7X1ZCH9</accession>
<dbReference type="Pfam" id="PF16868">
    <property type="entry name" value="NMT1_3"/>
    <property type="match status" value="1"/>
</dbReference>
<dbReference type="InterPro" id="IPR011852">
    <property type="entry name" value="TRAP_TAXI"/>
</dbReference>
<dbReference type="EMBL" id="WIVE01000012">
    <property type="protein sequence ID" value="MQX36043.1"/>
    <property type="molecule type" value="Genomic_DNA"/>
</dbReference>
<evidence type="ECO:0000256" key="1">
    <source>
        <dbReference type="SAM" id="SignalP"/>
    </source>
</evidence>
<dbReference type="AlphaFoldDB" id="A0A7X1ZCH9"/>
<evidence type="ECO:0000313" key="2">
    <source>
        <dbReference type="EMBL" id="MQX36043.1"/>
    </source>
</evidence>
<dbReference type="Proteomes" id="UP000434582">
    <property type="component" value="Unassembled WGS sequence"/>
</dbReference>
<evidence type="ECO:0000313" key="3">
    <source>
        <dbReference type="Proteomes" id="UP000434582"/>
    </source>
</evidence>
<keyword evidence="1" id="KW-0732">Signal</keyword>
<keyword evidence="3" id="KW-1185">Reference proteome</keyword>
<dbReference type="Gene3D" id="3.40.190.10">
    <property type="entry name" value="Periplasmic binding protein-like II"/>
    <property type="match status" value="2"/>
</dbReference>
<gene>
    <name evidence="2" type="ORF">GHC57_05875</name>
</gene>
<protein>
    <submittedName>
        <fullName evidence="2">Uncharacterized protein</fullName>
    </submittedName>
</protein>
<dbReference type="SUPFAM" id="SSF53850">
    <property type="entry name" value="Periplasmic binding protein-like II"/>
    <property type="match status" value="1"/>
</dbReference>